<accession>A0ABZ0USX8</accession>
<name>A0ABZ0USX8_9RICK</name>
<feature type="transmembrane region" description="Helical" evidence="1">
    <location>
        <begin position="42"/>
        <end position="62"/>
    </location>
</feature>
<evidence type="ECO:0000256" key="1">
    <source>
        <dbReference type="SAM" id="Phobius"/>
    </source>
</evidence>
<evidence type="ECO:0000313" key="2">
    <source>
        <dbReference type="EMBL" id="WPY01127.1"/>
    </source>
</evidence>
<gene>
    <name evidence="2" type="ORF">Trichorick_01026</name>
</gene>
<evidence type="ECO:0000313" key="3">
    <source>
        <dbReference type="Proteomes" id="UP001326613"/>
    </source>
</evidence>
<dbReference type="RefSeq" id="WP_323737928.1">
    <property type="nucleotide sequence ID" value="NZ_CP112932.1"/>
</dbReference>
<keyword evidence="1" id="KW-0812">Transmembrane</keyword>
<dbReference type="Proteomes" id="UP001326613">
    <property type="component" value="Chromosome"/>
</dbReference>
<protein>
    <submittedName>
        <fullName evidence="2">Uncharacterized protein</fullName>
    </submittedName>
</protein>
<keyword evidence="1" id="KW-0472">Membrane</keyword>
<keyword evidence="1" id="KW-1133">Transmembrane helix</keyword>
<dbReference type="EMBL" id="CP112932">
    <property type="protein sequence ID" value="WPY01127.1"/>
    <property type="molecule type" value="Genomic_DNA"/>
</dbReference>
<proteinExistence type="predicted"/>
<sequence length="85" mass="9445">MSVSMVFQLPAPDFIKISKGVLGMEYNFIADLLAKFVICSDFIKAAIIIDIGIISVSLFYFIKQTITESIKLIRISNTPVTSKIN</sequence>
<reference evidence="2 3" key="1">
    <citation type="submission" date="2022-10" db="EMBL/GenBank/DDBJ databases">
        <title>Host association and intracellularity evolved multiple times independently in the Rickettsiales.</title>
        <authorList>
            <person name="Castelli M."/>
            <person name="Nardi T."/>
            <person name="Gammuto L."/>
            <person name="Bellinzona G."/>
            <person name="Sabaneyeva E."/>
            <person name="Potekhin A."/>
            <person name="Serra V."/>
            <person name="Petroni G."/>
            <person name="Sassera D."/>
        </authorList>
    </citation>
    <scope>NUCLEOTIDE SEQUENCE [LARGE SCALE GENOMIC DNA]</scope>
    <source>
        <strain evidence="2 3">Kr 154-4</strain>
    </source>
</reference>
<organism evidence="2 3">
    <name type="scientific">Candidatus Trichorickettsia mobilis</name>
    <dbReference type="NCBI Taxonomy" id="1346319"/>
    <lineage>
        <taxon>Bacteria</taxon>
        <taxon>Pseudomonadati</taxon>
        <taxon>Pseudomonadota</taxon>
        <taxon>Alphaproteobacteria</taxon>
        <taxon>Rickettsiales</taxon>
        <taxon>Rickettsiaceae</taxon>
        <taxon>Rickettsieae</taxon>
        <taxon>Candidatus Trichorickettsia</taxon>
    </lineage>
</organism>
<keyword evidence="3" id="KW-1185">Reference proteome</keyword>